<dbReference type="RefSeq" id="WP_141923296.1">
    <property type="nucleotide sequence ID" value="NZ_VFQC01000001.1"/>
</dbReference>
<evidence type="ECO:0000256" key="1">
    <source>
        <dbReference type="SAM" id="MobiDB-lite"/>
    </source>
</evidence>
<dbReference type="Proteomes" id="UP000317422">
    <property type="component" value="Unassembled WGS sequence"/>
</dbReference>
<organism evidence="2 3">
    <name type="scientific">Haloactinospora alba</name>
    <dbReference type="NCBI Taxonomy" id="405555"/>
    <lineage>
        <taxon>Bacteria</taxon>
        <taxon>Bacillati</taxon>
        <taxon>Actinomycetota</taxon>
        <taxon>Actinomycetes</taxon>
        <taxon>Streptosporangiales</taxon>
        <taxon>Nocardiopsidaceae</taxon>
        <taxon>Haloactinospora</taxon>
    </lineage>
</organism>
<dbReference type="AlphaFoldDB" id="A0A543NJ17"/>
<dbReference type="Gene3D" id="3.40.630.20">
    <property type="entry name" value="Peptidase C15, pyroglutamyl peptidase I-like"/>
    <property type="match status" value="1"/>
</dbReference>
<feature type="region of interest" description="Disordered" evidence="1">
    <location>
        <begin position="228"/>
        <end position="256"/>
    </location>
</feature>
<dbReference type="OrthoDB" id="4555199at2"/>
<gene>
    <name evidence="2" type="ORF">FHX37_1660</name>
</gene>
<evidence type="ECO:0000313" key="2">
    <source>
        <dbReference type="EMBL" id="TQN31740.1"/>
    </source>
</evidence>
<protein>
    <submittedName>
        <fullName evidence="2">Uncharacterized protein</fullName>
    </submittedName>
</protein>
<dbReference type="EMBL" id="VFQC01000001">
    <property type="protein sequence ID" value="TQN31740.1"/>
    <property type="molecule type" value="Genomic_DNA"/>
</dbReference>
<comment type="caution">
    <text evidence="2">The sequence shown here is derived from an EMBL/GenBank/DDBJ whole genome shotgun (WGS) entry which is preliminary data.</text>
</comment>
<dbReference type="SUPFAM" id="SSF53182">
    <property type="entry name" value="Pyrrolidone carboxyl peptidase (pyroglutamate aminopeptidase)"/>
    <property type="match status" value="1"/>
</dbReference>
<name>A0A543NJ17_9ACTN</name>
<feature type="region of interest" description="Disordered" evidence="1">
    <location>
        <begin position="328"/>
        <end position="356"/>
    </location>
</feature>
<reference evidence="2 3" key="1">
    <citation type="submission" date="2019-06" db="EMBL/GenBank/DDBJ databases">
        <title>Sequencing the genomes of 1000 actinobacteria strains.</title>
        <authorList>
            <person name="Klenk H.-P."/>
        </authorList>
    </citation>
    <scope>NUCLEOTIDE SEQUENCE [LARGE SCALE GENOMIC DNA]</scope>
    <source>
        <strain evidence="2 3">DSM 45015</strain>
    </source>
</reference>
<evidence type="ECO:0000313" key="3">
    <source>
        <dbReference type="Proteomes" id="UP000317422"/>
    </source>
</evidence>
<proteinExistence type="predicted"/>
<sequence>MSATTATVEESRAELETPQLILRRSGFAAAAPLFSADLAAASDLDQATQTVSSHGRRLWSEAARQETTDDRVLYWARLALIARLRSWQPSFQLGQRDRAALITRLEHASRGHDDLVFPPDDRLLGVIVTGFDPCGLDADIRASNSSGVAALALHGATFDLDGHTVVVRTALFPVRWRDFTGGMVESALSPHYTGGDGGTAPANAVVALGQGDEDCFVLETHSAAWRSDAADNEDVRAPGPVPLTGSGTPGPQWARSSLPHRTMVTESSGNVPVRENTSVVEVPAGSEEPVLRSDGPTAGSRAREGSGGNGLFNELAYRGAVLRDAASRNVPTGHIRTPPLRSGSDERRETTGPGIGISRAELVEQVRGMVPAALGGSTDTD</sequence>
<feature type="region of interest" description="Disordered" evidence="1">
    <location>
        <begin position="285"/>
        <end position="307"/>
    </location>
</feature>
<dbReference type="InterPro" id="IPR036440">
    <property type="entry name" value="Peptidase_C15-like_sf"/>
</dbReference>
<keyword evidence="3" id="KW-1185">Reference proteome</keyword>
<accession>A0A543NJ17</accession>